<keyword evidence="1" id="KW-0812">Transmembrane</keyword>
<sequence length="325" mass="38567">MALKFHTKCIECQNSNQYKKSFSENFDLRRKIKNFRKHTITAVFLNLFFGSIISLYHYFFIIQDFSAKINKGYPLSTYICFGIITLLSISVNIFLIYNFFRVLFSRIEYYLFKDQEGNFHLHQSKPRFNPGICTYSWLGTLTNHSIQDQNVLVIKTPIIEFKFSLFSIKVRNLNDNNWEISDFHYSNITGIDDEEDLFYTISISSLHSVSAIRVNLEEAFDFFAFYHNADKLLKSISLMHMNDERLNDLKKNRDRLCNSLLSTLRFLTKMRHDLHEAKTTTRSKFAQTVREQIEDYLRGTFDNQWLVEKLQEELKTGIPFKPEFD</sequence>
<dbReference type="EMBL" id="MFGJ01000001">
    <property type="protein sequence ID" value="OGF33448.1"/>
    <property type="molecule type" value="Genomic_DNA"/>
</dbReference>
<organism evidence="2 3">
    <name type="scientific">Candidatus Falkowbacteria bacterium RIFOXYC2_FULL_36_12</name>
    <dbReference type="NCBI Taxonomy" id="1798002"/>
    <lineage>
        <taxon>Bacteria</taxon>
        <taxon>Candidatus Falkowiibacteriota</taxon>
    </lineage>
</organism>
<feature type="transmembrane region" description="Helical" evidence="1">
    <location>
        <begin position="39"/>
        <end position="63"/>
    </location>
</feature>
<evidence type="ECO:0000256" key="1">
    <source>
        <dbReference type="SAM" id="Phobius"/>
    </source>
</evidence>
<evidence type="ECO:0000313" key="2">
    <source>
        <dbReference type="EMBL" id="OGF33448.1"/>
    </source>
</evidence>
<dbReference type="Proteomes" id="UP000179001">
    <property type="component" value="Unassembled WGS sequence"/>
</dbReference>
<protein>
    <submittedName>
        <fullName evidence="2">Uncharacterized protein</fullName>
    </submittedName>
</protein>
<gene>
    <name evidence="2" type="ORF">A2478_02025</name>
</gene>
<accession>A0A1F5T3B7</accession>
<proteinExistence type="predicted"/>
<name>A0A1F5T3B7_9BACT</name>
<keyword evidence="1" id="KW-0472">Membrane</keyword>
<evidence type="ECO:0000313" key="3">
    <source>
        <dbReference type="Proteomes" id="UP000179001"/>
    </source>
</evidence>
<feature type="transmembrane region" description="Helical" evidence="1">
    <location>
        <begin position="75"/>
        <end position="100"/>
    </location>
</feature>
<dbReference type="AlphaFoldDB" id="A0A1F5T3B7"/>
<comment type="caution">
    <text evidence="2">The sequence shown here is derived from an EMBL/GenBank/DDBJ whole genome shotgun (WGS) entry which is preliminary data.</text>
</comment>
<reference evidence="2 3" key="1">
    <citation type="journal article" date="2016" name="Nat. Commun.">
        <title>Thousands of microbial genomes shed light on interconnected biogeochemical processes in an aquifer system.</title>
        <authorList>
            <person name="Anantharaman K."/>
            <person name="Brown C.T."/>
            <person name="Hug L.A."/>
            <person name="Sharon I."/>
            <person name="Castelle C.J."/>
            <person name="Probst A.J."/>
            <person name="Thomas B.C."/>
            <person name="Singh A."/>
            <person name="Wilkins M.J."/>
            <person name="Karaoz U."/>
            <person name="Brodie E.L."/>
            <person name="Williams K.H."/>
            <person name="Hubbard S.S."/>
            <person name="Banfield J.F."/>
        </authorList>
    </citation>
    <scope>NUCLEOTIDE SEQUENCE [LARGE SCALE GENOMIC DNA]</scope>
</reference>
<keyword evidence="1" id="KW-1133">Transmembrane helix</keyword>